<keyword evidence="2 6" id="KW-1003">Cell membrane</keyword>
<evidence type="ECO:0000256" key="2">
    <source>
        <dbReference type="ARBA" id="ARBA00022475"/>
    </source>
</evidence>
<evidence type="ECO:0000256" key="5">
    <source>
        <dbReference type="ARBA" id="ARBA00023136"/>
    </source>
</evidence>
<dbReference type="Gene3D" id="3.40.190.80">
    <property type="match status" value="1"/>
</dbReference>
<keyword evidence="9" id="KW-1185">Reference proteome</keyword>
<keyword evidence="5 6" id="KW-0472">Membrane</keyword>
<evidence type="ECO:0000313" key="9">
    <source>
        <dbReference type="Proteomes" id="UP000198418"/>
    </source>
</evidence>
<comment type="cofactor">
    <cofactor evidence="6 7">
        <name>Mg(2+)</name>
        <dbReference type="ChEBI" id="CHEBI:18420"/>
    </cofactor>
</comment>
<evidence type="ECO:0000313" key="8">
    <source>
        <dbReference type="EMBL" id="SNB65707.1"/>
    </source>
</evidence>
<comment type="function">
    <text evidence="6">Converts adenosine-3',5'-bisphosphate (PAP) to AMP.</text>
</comment>
<feature type="binding site" evidence="6">
    <location>
        <position position="223"/>
    </location>
    <ligand>
        <name>substrate</name>
    </ligand>
</feature>
<keyword evidence="6 7" id="KW-0460">Magnesium</keyword>
<organism evidence="8 9">
    <name type="scientific">Rhodoblastus acidophilus</name>
    <name type="common">Rhodopseudomonas acidophila</name>
    <dbReference type="NCBI Taxonomy" id="1074"/>
    <lineage>
        <taxon>Bacteria</taxon>
        <taxon>Pseudomonadati</taxon>
        <taxon>Pseudomonadota</taxon>
        <taxon>Alphaproteobacteria</taxon>
        <taxon>Hyphomicrobiales</taxon>
        <taxon>Rhodoblastaceae</taxon>
        <taxon>Rhodoblastus</taxon>
    </lineage>
</organism>
<dbReference type="Gene3D" id="3.30.540.10">
    <property type="entry name" value="Fructose-1,6-Bisphosphatase, subunit A, domain 1"/>
    <property type="match status" value="1"/>
</dbReference>
<dbReference type="AlphaFoldDB" id="A0A212R146"/>
<comment type="subcellular location">
    <subcellularLocation>
        <location evidence="6">Cell inner membrane</location>
        <topology evidence="6">Peripheral membrane protein</topology>
        <orientation evidence="6">Cytoplasmic side</orientation>
    </subcellularLocation>
</comment>
<dbReference type="InterPro" id="IPR000760">
    <property type="entry name" value="Inositol_monophosphatase-like"/>
</dbReference>
<dbReference type="PROSITE" id="PS00630">
    <property type="entry name" value="IMP_2"/>
    <property type="match status" value="1"/>
</dbReference>
<feature type="binding site" evidence="7">
    <location>
        <position position="95"/>
    </location>
    <ligand>
        <name>Mg(2+)</name>
        <dbReference type="ChEBI" id="CHEBI:18420"/>
        <label>1</label>
        <note>catalytic</note>
    </ligand>
</feature>
<keyword evidence="6 7" id="KW-0479">Metal-binding</keyword>
<dbReference type="EC" id="3.1.3.7" evidence="6"/>
<gene>
    <name evidence="6" type="primary">cysQ</name>
    <name evidence="8" type="ORF">SAMN06265338_102291</name>
</gene>
<dbReference type="InterPro" id="IPR050725">
    <property type="entry name" value="CysQ/Inositol_MonoPase"/>
</dbReference>
<dbReference type="PANTHER" id="PTHR43028">
    <property type="entry name" value="3'(2'),5'-BISPHOSPHATE NUCLEOTIDASE 1"/>
    <property type="match status" value="1"/>
</dbReference>
<dbReference type="GO" id="GO:0050427">
    <property type="term" value="P:3'-phosphoadenosine 5'-phosphosulfate metabolic process"/>
    <property type="evidence" value="ECO:0007669"/>
    <property type="project" value="TreeGrafter"/>
</dbReference>
<feature type="binding site" evidence="6">
    <location>
        <position position="74"/>
    </location>
    <ligand>
        <name>substrate</name>
    </ligand>
</feature>
<keyword evidence="3 6" id="KW-0997">Cell inner membrane</keyword>
<dbReference type="InterPro" id="IPR006240">
    <property type="entry name" value="CysQ"/>
</dbReference>
<dbReference type="OrthoDB" id="9785695at2"/>
<evidence type="ECO:0000256" key="3">
    <source>
        <dbReference type="ARBA" id="ARBA00022519"/>
    </source>
</evidence>
<dbReference type="GO" id="GO:0005886">
    <property type="term" value="C:plasma membrane"/>
    <property type="evidence" value="ECO:0007669"/>
    <property type="project" value="UniProtKB-SubCell"/>
</dbReference>
<dbReference type="PANTHER" id="PTHR43028:SF5">
    <property type="entry name" value="3'(2'),5'-BISPHOSPHATE NUCLEOTIDASE 1"/>
    <property type="match status" value="1"/>
</dbReference>
<evidence type="ECO:0000256" key="4">
    <source>
        <dbReference type="ARBA" id="ARBA00022801"/>
    </source>
</evidence>
<dbReference type="InterPro" id="IPR020550">
    <property type="entry name" value="Inositol_monophosphatase_CS"/>
</dbReference>
<dbReference type="Proteomes" id="UP000198418">
    <property type="component" value="Unassembled WGS sequence"/>
</dbReference>
<dbReference type="GO" id="GO:0046854">
    <property type="term" value="P:phosphatidylinositol phosphate biosynthetic process"/>
    <property type="evidence" value="ECO:0007669"/>
    <property type="project" value="InterPro"/>
</dbReference>
<feature type="binding site" evidence="6">
    <location>
        <position position="94"/>
    </location>
    <ligand>
        <name>Mg(2+)</name>
        <dbReference type="ChEBI" id="CHEBI:18420"/>
        <label>1</label>
    </ligand>
</feature>
<protein>
    <recommendedName>
        <fullName evidence="6">3'(2'),5'-bisphosphate nucleotidase CysQ</fullName>
        <ecNumber evidence="6">3.1.3.7</ecNumber>
    </recommendedName>
    <alternativeName>
        <fullName evidence="6">3'(2'),5-bisphosphonucleoside 3'(2')-phosphohydrolase</fullName>
    </alternativeName>
    <alternativeName>
        <fullName evidence="6">3'-phosphoadenosine 5'-phosphate phosphatase</fullName>
        <shortName evidence="6">PAP phosphatase</shortName>
    </alternativeName>
</protein>
<feature type="binding site" evidence="7">
    <location>
        <position position="223"/>
    </location>
    <ligand>
        <name>Mg(2+)</name>
        <dbReference type="ChEBI" id="CHEBI:18420"/>
        <label>1</label>
        <note>catalytic</note>
    </ligand>
</feature>
<feature type="binding site" evidence="6">
    <location>
        <begin position="94"/>
        <end position="97"/>
    </location>
    <ligand>
        <name>substrate</name>
    </ligand>
</feature>
<dbReference type="RefSeq" id="WP_088520107.1">
    <property type="nucleotide sequence ID" value="NZ_FYDG01000002.1"/>
</dbReference>
<dbReference type="EMBL" id="FYDG01000002">
    <property type="protein sequence ID" value="SNB65707.1"/>
    <property type="molecule type" value="Genomic_DNA"/>
</dbReference>
<feature type="binding site" evidence="7">
    <location>
        <position position="94"/>
    </location>
    <ligand>
        <name>Mg(2+)</name>
        <dbReference type="ChEBI" id="CHEBI:18420"/>
        <label>1</label>
        <note>catalytic</note>
    </ligand>
</feature>
<dbReference type="PRINTS" id="PR00377">
    <property type="entry name" value="IMPHPHTASES"/>
</dbReference>
<accession>A0A212R146</accession>
<dbReference type="NCBIfam" id="TIGR01331">
    <property type="entry name" value="bisphos_cysQ"/>
    <property type="match status" value="1"/>
</dbReference>
<feature type="binding site" evidence="6">
    <location>
        <position position="223"/>
    </location>
    <ligand>
        <name>Mg(2+)</name>
        <dbReference type="ChEBI" id="CHEBI:18420"/>
        <label>2</label>
    </ligand>
</feature>
<name>A0A212R146_RHOAC</name>
<evidence type="ECO:0000256" key="6">
    <source>
        <dbReference type="HAMAP-Rule" id="MF_02095"/>
    </source>
</evidence>
<dbReference type="GO" id="GO:0000287">
    <property type="term" value="F:magnesium ion binding"/>
    <property type="evidence" value="ECO:0007669"/>
    <property type="project" value="UniProtKB-UniRule"/>
</dbReference>
<reference evidence="9" key="1">
    <citation type="submission" date="2017-06" db="EMBL/GenBank/DDBJ databases">
        <authorList>
            <person name="Varghese N."/>
            <person name="Submissions S."/>
        </authorList>
    </citation>
    <scope>NUCLEOTIDE SEQUENCE [LARGE SCALE GENOMIC DNA]</scope>
    <source>
        <strain evidence="9">DSM 137</strain>
    </source>
</reference>
<dbReference type="GO" id="GO:0000103">
    <property type="term" value="P:sulfate assimilation"/>
    <property type="evidence" value="ECO:0007669"/>
    <property type="project" value="TreeGrafter"/>
</dbReference>
<keyword evidence="4 6" id="KW-0378">Hydrolase</keyword>
<proteinExistence type="inferred from homology"/>
<feature type="binding site" evidence="6">
    <location>
        <position position="92"/>
    </location>
    <ligand>
        <name>Mg(2+)</name>
        <dbReference type="ChEBI" id="CHEBI:18420"/>
        <label>1</label>
    </ligand>
</feature>
<dbReference type="SUPFAM" id="SSF56655">
    <property type="entry name" value="Carbohydrate phosphatase"/>
    <property type="match status" value="1"/>
</dbReference>
<comment type="similarity">
    <text evidence="1 6">Belongs to the inositol monophosphatase superfamily. CysQ family.</text>
</comment>
<comment type="catalytic activity">
    <reaction evidence="6">
        <text>adenosine 3',5'-bisphosphate + H2O = AMP + phosphate</text>
        <dbReference type="Rhea" id="RHEA:10040"/>
        <dbReference type="ChEBI" id="CHEBI:15377"/>
        <dbReference type="ChEBI" id="CHEBI:43474"/>
        <dbReference type="ChEBI" id="CHEBI:58343"/>
        <dbReference type="ChEBI" id="CHEBI:456215"/>
        <dbReference type="EC" id="3.1.3.7"/>
    </reaction>
</comment>
<evidence type="ECO:0000256" key="7">
    <source>
        <dbReference type="PIRSR" id="PIRSR600760-2"/>
    </source>
</evidence>
<feature type="binding site" evidence="6">
    <location>
        <position position="95"/>
    </location>
    <ligand>
        <name>Mg(2+)</name>
        <dbReference type="ChEBI" id="CHEBI:18420"/>
        <label>2</label>
    </ligand>
</feature>
<dbReference type="GO" id="GO:0008441">
    <property type="term" value="F:3'(2'),5'-bisphosphate nucleotidase activity"/>
    <property type="evidence" value="ECO:0007669"/>
    <property type="project" value="UniProtKB-UniRule"/>
</dbReference>
<feature type="binding site" evidence="7">
    <location>
        <position position="92"/>
    </location>
    <ligand>
        <name>Mg(2+)</name>
        <dbReference type="ChEBI" id="CHEBI:18420"/>
        <label>1</label>
        <note>catalytic</note>
    </ligand>
</feature>
<feature type="binding site" evidence="6">
    <location>
        <position position="92"/>
    </location>
    <ligand>
        <name>Mg(2+)</name>
        <dbReference type="ChEBI" id="CHEBI:18420"/>
        <label>2</label>
    </ligand>
</feature>
<dbReference type="CDD" id="cd01638">
    <property type="entry name" value="CysQ"/>
    <property type="match status" value="1"/>
</dbReference>
<dbReference type="HAMAP" id="MF_02095">
    <property type="entry name" value="CysQ"/>
    <property type="match status" value="1"/>
</dbReference>
<evidence type="ECO:0000256" key="1">
    <source>
        <dbReference type="ARBA" id="ARBA00005289"/>
    </source>
</evidence>
<feature type="binding site" evidence="7">
    <location>
        <position position="74"/>
    </location>
    <ligand>
        <name>Mg(2+)</name>
        <dbReference type="ChEBI" id="CHEBI:18420"/>
        <label>1</label>
        <note>catalytic</note>
    </ligand>
</feature>
<sequence length="269" mass="28109">MAESDTSLKLPALADLFVATALDAGAAILPYWRNDAPARSKSDGSPVTAADLAANQVILERLSRALPDIPIVSEEADAPAAAQGADNFILVDPLDGTKEFLKGAEEFTVNIALIRDGAPVCGVVFAPALGRIWAGWPDRARSGAIRVGATDPAEIAWTVIGCRAEADKPVAVVSRSHLDRETQDWIARTGCDASPSGSSIKFCLLAEGAADLYPRFGRTMEWDTAAGDAILRAAGGRTETVEGAPFVYGKSGDGYANPGFIARGKPKNG</sequence>
<feature type="binding site" evidence="6">
    <location>
        <position position="74"/>
    </location>
    <ligand>
        <name>Mg(2+)</name>
        <dbReference type="ChEBI" id="CHEBI:18420"/>
        <label>1</label>
    </ligand>
</feature>
<dbReference type="Pfam" id="PF00459">
    <property type="entry name" value="Inositol_P"/>
    <property type="match status" value="1"/>
</dbReference>